<evidence type="ECO:0000313" key="2">
    <source>
        <dbReference type="Proteomes" id="UP001610818"/>
    </source>
</evidence>
<dbReference type="PANTHER" id="PTHR39332">
    <property type="entry name" value="BLL4707 PROTEIN"/>
    <property type="match status" value="1"/>
</dbReference>
<dbReference type="CDD" id="cd07821">
    <property type="entry name" value="PYR_PYL_RCAR_like"/>
    <property type="match status" value="1"/>
</dbReference>
<dbReference type="PANTHER" id="PTHR39332:SF7">
    <property type="entry name" value="SRPBCC FAMILY PROTEIN"/>
    <property type="match status" value="1"/>
</dbReference>
<proteinExistence type="predicted"/>
<protein>
    <submittedName>
        <fullName evidence="1">SRPBCC family protein</fullName>
    </submittedName>
</protein>
<gene>
    <name evidence="1" type="ORF">ACH4F9_17360</name>
</gene>
<name>A0ABW7QP82_9ACTN</name>
<organism evidence="1 2">
    <name type="scientific">Streptomyces longisporoflavus</name>
    <dbReference type="NCBI Taxonomy" id="28044"/>
    <lineage>
        <taxon>Bacteria</taxon>
        <taxon>Bacillati</taxon>
        <taxon>Actinomycetota</taxon>
        <taxon>Actinomycetes</taxon>
        <taxon>Kitasatosporales</taxon>
        <taxon>Streptomycetaceae</taxon>
        <taxon>Streptomyces</taxon>
    </lineage>
</organism>
<comment type="caution">
    <text evidence="1">The sequence shown here is derived from an EMBL/GenBank/DDBJ whole genome shotgun (WGS) entry which is preliminary data.</text>
</comment>
<keyword evidence="2" id="KW-1185">Reference proteome</keyword>
<dbReference type="RefSeq" id="WP_397712508.1">
    <property type="nucleotide sequence ID" value="NZ_JBIRGN010000003.1"/>
</dbReference>
<dbReference type="EMBL" id="JBIRGQ010000003">
    <property type="protein sequence ID" value="MFH8546772.1"/>
    <property type="molecule type" value="Genomic_DNA"/>
</dbReference>
<dbReference type="Gene3D" id="3.30.530.20">
    <property type="match status" value="1"/>
</dbReference>
<evidence type="ECO:0000313" key="1">
    <source>
        <dbReference type="EMBL" id="MFH8546772.1"/>
    </source>
</evidence>
<dbReference type="Pfam" id="PF10604">
    <property type="entry name" value="Polyketide_cyc2"/>
    <property type="match status" value="1"/>
</dbReference>
<accession>A0ABW7QP82</accession>
<dbReference type="InterPro" id="IPR023393">
    <property type="entry name" value="START-like_dom_sf"/>
</dbReference>
<dbReference type="SUPFAM" id="SSF55961">
    <property type="entry name" value="Bet v1-like"/>
    <property type="match status" value="1"/>
</dbReference>
<dbReference type="InterPro" id="IPR019587">
    <property type="entry name" value="Polyketide_cyclase/dehydratase"/>
</dbReference>
<dbReference type="Proteomes" id="UP001610818">
    <property type="component" value="Unassembled WGS sequence"/>
</dbReference>
<sequence length="154" mass="16797">MARTYVSAVVPATAESVWQLVRPFDALPQWHPAIDSSVLEEGGATTVGALRRLRFAGGDTTVLERLTALDDTARTFTYELVEHPFPVRRSVSRLRVLPVVDTDEAFVEWSAESEEDAVDSAGAQTLVEELYGSGLCALQQHFAVSRPLHVASAD</sequence>
<reference evidence="1 2" key="1">
    <citation type="submission" date="2024-10" db="EMBL/GenBank/DDBJ databases">
        <title>The Natural Products Discovery Center: Release of the First 8490 Sequenced Strains for Exploring Actinobacteria Biosynthetic Diversity.</title>
        <authorList>
            <person name="Kalkreuter E."/>
            <person name="Kautsar S.A."/>
            <person name="Yang D."/>
            <person name="Bader C.D."/>
            <person name="Teijaro C.N."/>
            <person name="Fluegel L."/>
            <person name="Davis C.M."/>
            <person name="Simpson J.R."/>
            <person name="Lauterbach L."/>
            <person name="Steele A.D."/>
            <person name="Gui C."/>
            <person name="Meng S."/>
            <person name="Li G."/>
            <person name="Viehrig K."/>
            <person name="Ye F."/>
            <person name="Su P."/>
            <person name="Kiefer A.F."/>
            <person name="Nichols A."/>
            <person name="Cepeda A.J."/>
            <person name="Yan W."/>
            <person name="Fan B."/>
            <person name="Jiang Y."/>
            <person name="Adhikari A."/>
            <person name="Zheng C.-J."/>
            <person name="Schuster L."/>
            <person name="Cowan T.M."/>
            <person name="Smanski M.J."/>
            <person name="Chevrette M.G."/>
            <person name="De Carvalho L.P.S."/>
            <person name="Shen B."/>
        </authorList>
    </citation>
    <scope>NUCLEOTIDE SEQUENCE [LARGE SCALE GENOMIC DNA]</scope>
    <source>
        <strain evidence="1 2">NPDC017990</strain>
    </source>
</reference>